<keyword evidence="3 4" id="KW-0418">Kinase</keyword>
<protein>
    <submittedName>
        <fullName evidence="7">Gluconate kinase</fullName>
    </submittedName>
</protein>
<dbReference type="STRING" id="1284.SHYC_04170"/>
<name>A0A418JJ23_STAHY</name>
<evidence type="ECO:0000256" key="4">
    <source>
        <dbReference type="RuleBase" id="RU003733"/>
    </source>
</evidence>
<dbReference type="GO" id="GO:0016301">
    <property type="term" value="F:kinase activity"/>
    <property type="evidence" value="ECO:0007669"/>
    <property type="project" value="UniProtKB-KW"/>
</dbReference>
<dbReference type="InterPro" id="IPR000577">
    <property type="entry name" value="Carb_kinase_FGGY"/>
</dbReference>
<evidence type="ECO:0000313" key="8">
    <source>
        <dbReference type="Proteomes" id="UP000285625"/>
    </source>
</evidence>
<dbReference type="InterPro" id="IPR043129">
    <property type="entry name" value="ATPase_NBD"/>
</dbReference>
<dbReference type="GO" id="GO:0016773">
    <property type="term" value="F:phosphotransferase activity, alcohol group as acceptor"/>
    <property type="evidence" value="ECO:0007669"/>
    <property type="project" value="InterPro"/>
</dbReference>
<feature type="domain" description="Carbohydrate kinase FGGY C-terminal" evidence="6">
    <location>
        <begin position="256"/>
        <end position="446"/>
    </location>
</feature>
<dbReference type="GO" id="GO:0005975">
    <property type="term" value="P:carbohydrate metabolic process"/>
    <property type="evidence" value="ECO:0007669"/>
    <property type="project" value="InterPro"/>
</dbReference>
<feature type="domain" description="Carbohydrate kinase FGGY N-terminal" evidence="5">
    <location>
        <begin position="6"/>
        <end position="246"/>
    </location>
</feature>
<evidence type="ECO:0000256" key="2">
    <source>
        <dbReference type="ARBA" id="ARBA00022679"/>
    </source>
</evidence>
<dbReference type="AlphaFoldDB" id="A0A418JJ23"/>
<dbReference type="Pfam" id="PF02782">
    <property type="entry name" value="FGGY_C"/>
    <property type="match status" value="1"/>
</dbReference>
<dbReference type="Pfam" id="PF00370">
    <property type="entry name" value="FGGY_N"/>
    <property type="match status" value="1"/>
</dbReference>
<organism evidence="7 8">
    <name type="scientific">Staphylococcus hyicus</name>
    <dbReference type="NCBI Taxonomy" id="1284"/>
    <lineage>
        <taxon>Bacteria</taxon>
        <taxon>Bacillati</taxon>
        <taxon>Bacillota</taxon>
        <taxon>Bacilli</taxon>
        <taxon>Bacillales</taxon>
        <taxon>Staphylococcaceae</taxon>
        <taxon>Staphylococcus</taxon>
    </lineage>
</organism>
<accession>A0A418JJ23</accession>
<dbReference type="InterPro" id="IPR018485">
    <property type="entry name" value="FGGY_C"/>
</dbReference>
<dbReference type="Proteomes" id="UP000285625">
    <property type="component" value="Unassembled WGS sequence"/>
</dbReference>
<dbReference type="PANTHER" id="PTHR43095:SF2">
    <property type="entry name" value="GLUCONOKINASE"/>
    <property type="match status" value="1"/>
</dbReference>
<dbReference type="InterPro" id="IPR050406">
    <property type="entry name" value="FGGY_Carb_Kinase"/>
</dbReference>
<dbReference type="PROSITE" id="PS00445">
    <property type="entry name" value="FGGY_KINASES_2"/>
    <property type="match status" value="1"/>
</dbReference>
<reference evidence="7 8" key="1">
    <citation type="journal article" date="2016" name="Front. Microbiol.">
        <title>Comprehensive Phylogenetic Analysis of Bovine Non-aureus Staphylococci Species Based on Whole-Genome Sequencing.</title>
        <authorList>
            <person name="Naushad S."/>
            <person name="Barkema H.W."/>
            <person name="Luby C."/>
            <person name="Condas L.A."/>
            <person name="Nobrega D.B."/>
            <person name="Carson D.A."/>
            <person name="De Buck J."/>
        </authorList>
    </citation>
    <scope>NUCLEOTIDE SEQUENCE [LARGE SCALE GENOMIC DNA]</scope>
    <source>
        <strain evidence="7 8">SNUC 5959</strain>
    </source>
</reference>
<evidence type="ECO:0000259" key="5">
    <source>
        <dbReference type="Pfam" id="PF00370"/>
    </source>
</evidence>
<dbReference type="RefSeq" id="WP_119635423.1">
    <property type="nucleotide sequence ID" value="NZ_QXVO01000016.1"/>
</dbReference>
<dbReference type="SUPFAM" id="SSF53067">
    <property type="entry name" value="Actin-like ATPase domain"/>
    <property type="match status" value="2"/>
</dbReference>
<sequence>MNRLSIGVDIGTTNTKAVLYDENGRSLAHAQATYSLLTPDSDIAEQNPDDILEAVKTVLIKVIRMSHQVGSLSFIALSAQMHSLILVNNKMAPITKSITWADNRAKQCAERLKMHQKGMQIYHNTGTPIHAMSPLCKLLWLKETYPDLFKSAYKMIDIKTYIIYHLTEECVMDMSIASATGLFNIHHKEWDEDALSLIELERHKLPHVVPTTHCLKLTEQVKNVLNLQDSIPLVIGASDGVLSNLGVNSIQPGEVAVTIGTSGAIRTVVKRPVLDPLGRTFCYILDESHYVIGGPVNNGAVTLQWLGEKVLHNPHHMDDCINYEDMLQQADSVPIGSDGLIFHPYLSGERAPIWSSNAKGSFIGLTLAHHQGHLVRAVMEGVLFNLYTVLMTLSQISNVTPTVIKATGGFSKNVLWRQMMSDIFNCQVIFPEDYESSCLGAVILGKKALGYQEIYQNLSHWVGSTFCHYPQDKHVKQYAALVLIFMDIQERLIPTYDSIAALQQQFTNTIDKRDRNDV</sequence>
<comment type="similarity">
    <text evidence="1 4">Belongs to the FGGY kinase family.</text>
</comment>
<evidence type="ECO:0000256" key="1">
    <source>
        <dbReference type="ARBA" id="ARBA00009156"/>
    </source>
</evidence>
<dbReference type="InterPro" id="IPR018483">
    <property type="entry name" value="Carb_kinase_FGGY_CS"/>
</dbReference>
<comment type="caution">
    <text evidence="7">The sequence shown here is derived from an EMBL/GenBank/DDBJ whole genome shotgun (WGS) entry which is preliminary data.</text>
</comment>
<dbReference type="Gene3D" id="3.30.420.40">
    <property type="match status" value="2"/>
</dbReference>
<evidence type="ECO:0000313" key="7">
    <source>
        <dbReference type="EMBL" id="RIO45826.1"/>
    </source>
</evidence>
<dbReference type="PANTHER" id="PTHR43095">
    <property type="entry name" value="SUGAR KINASE"/>
    <property type="match status" value="1"/>
</dbReference>
<dbReference type="InterPro" id="IPR018484">
    <property type="entry name" value="FGGY_N"/>
</dbReference>
<gene>
    <name evidence="7" type="ORF">BUZ57_06620</name>
</gene>
<dbReference type="CDD" id="cd07770">
    <property type="entry name" value="ASKHA_NBD_FGGY_GntK"/>
    <property type="match status" value="1"/>
</dbReference>
<evidence type="ECO:0000259" key="6">
    <source>
        <dbReference type="Pfam" id="PF02782"/>
    </source>
</evidence>
<dbReference type="EMBL" id="QXVO01000016">
    <property type="protein sequence ID" value="RIO45826.1"/>
    <property type="molecule type" value="Genomic_DNA"/>
</dbReference>
<dbReference type="PIRSF" id="PIRSF000538">
    <property type="entry name" value="GlpK"/>
    <property type="match status" value="1"/>
</dbReference>
<proteinExistence type="inferred from homology"/>
<evidence type="ECO:0000256" key="3">
    <source>
        <dbReference type="ARBA" id="ARBA00022777"/>
    </source>
</evidence>
<keyword evidence="2 4" id="KW-0808">Transferase</keyword>